<evidence type="ECO:0000256" key="1">
    <source>
        <dbReference type="SAM" id="Phobius"/>
    </source>
</evidence>
<feature type="transmembrane region" description="Helical" evidence="1">
    <location>
        <begin position="54"/>
        <end position="74"/>
    </location>
</feature>
<feature type="transmembrane region" description="Helical" evidence="1">
    <location>
        <begin position="251"/>
        <end position="274"/>
    </location>
</feature>
<feature type="transmembrane region" description="Helical" evidence="1">
    <location>
        <begin position="15"/>
        <end position="34"/>
    </location>
</feature>
<dbReference type="Pfam" id="PF12679">
    <property type="entry name" value="ABC2_membrane_2"/>
    <property type="match status" value="1"/>
</dbReference>
<evidence type="ECO:0000313" key="2">
    <source>
        <dbReference type="EMBL" id="SPD74944.1"/>
    </source>
</evidence>
<keyword evidence="1" id="KW-0472">Membrane</keyword>
<sequence length="281" mass="31914">MKLFLLETFKTFSRWRTYISFAVIALIVILTEVVMKLSGDEIVNRMLKPFQRDFFISGNVLNVWLITAFIMNSLHIHIPFLITLVAGDMVSSEATAGTIRFLLIRPPSRIRIITAKYLTALFYTAILVIFFAVLCVCLGLTLFGSGDLIVHHYGQFDVAFIPESEVPVRIFLSFIAAIWAMSVVASIAFLFSTLAENSIGPIIGTMAVVIVFLVLGSLPLDFFRMLKPYFFTTHMINLWQQFLEVPIQWHVIVRSAIVLGIHNICLFLTAMFMFKRKDIKS</sequence>
<dbReference type="AlphaFoldDB" id="A0A445MZM7"/>
<accession>A0A445MZM7</accession>
<dbReference type="PANTHER" id="PTHR37305">
    <property type="entry name" value="INTEGRAL MEMBRANE PROTEIN-RELATED"/>
    <property type="match status" value="1"/>
</dbReference>
<reference evidence="2" key="1">
    <citation type="submission" date="2018-01" db="EMBL/GenBank/DDBJ databases">
        <authorList>
            <person name="Regsiter A."/>
            <person name="William W."/>
        </authorList>
    </citation>
    <scope>NUCLEOTIDE SEQUENCE</scope>
    <source>
        <strain evidence="2">TRIP AH-1</strain>
    </source>
</reference>
<dbReference type="GO" id="GO:0140359">
    <property type="term" value="F:ABC-type transporter activity"/>
    <property type="evidence" value="ECO:0007669"/>
    <property type="project" value="InterPro"/>
</dbReference>
<keyword evidence="1" id="KW-0812">Transmembrane</keyword>
<dbReference type="EMBL" id="OJIN01000180">
    <property type="protein sequence ID" value="SPD74944.1"/>
    <property type="molecule type" value="Genomic_DNA"/>
</dbReference>
<dbReference type="PANTHER" id="PTHR37305:SF1">
    <property type="entry name" value="MEMBRANE PROTEIN"/>
    <property type="match status" value="1"/>
</dbReference>
<proteinExistence type="predicted"/>
<protein>
    <submittedName>
        <fullName evidence="2">Putative Membrane protein</fullName>
    </submittedName>
</protein>
<keyword evidence="1" id="KW-1133">Transmembrane helix</keyword>
<gene>
    <name evidence="2" type="ORF">PITCH_A390041</name>
</gene>
<organism evidence="2">
    <name type="scientific">uncultured Desulfobacterium sp</name>
    <dbReference type="NCBI Taxonomy" id="201089"/>
    <lineage>
        <taxon>Bacteria</taxon>
        <taxon>Pseudomonadati</taxon>
        <taxon>Thermodesulfobacteriota</taxon>
        <taxon>Desulfobacteria</taxon>
        <taxon>Desulfobacterales</taxon>
        <taxon>Desulfobacteriaceae</taxon>
        <taxon>Desulfobacterium</taxon>
        <taxon>environmental samples</taxon>
    </lineage>
</organism>
<name>A0A445MZM7_9BACT</name>
<feature type="transmembrane region" description="Helical" evidence="1">
    <location>
        <begin position="170"/>
        <end position="191"/>
    </location>
</feature>
<feature type="transmembrane region" description="Helical" evidence="1">
    <location>
        <begin position="198"/>
        <end position="220"/>
    </location>
</feature>
<feature type="transmembrane region" description="Helical" evidence="1">
    <location>
        <begin position="115"/>
        <end position="143"/>
    </location>
</feature>
<dbReference type="GO" id="GO:0005886">
    <property type="term" value="C:plasma membrane"/>
    <property type="evidence" value="ECO:0007669"/>
    <property type="project" value="UniProtKB-SubCell"/>
</dbReference>